<dbReference type="Proteomes" id="UP000824469">
    <property type="component" value="Unassembled WGS sequence"/>
</dbReference>
<dbReference type="OMA" id="WLRAKIM"/>
<name>A0AA38GL34_TAXCH</name>
<dbReference type="SUPFAM" id="SSF48371">
    <property type="entry name" value="ARM repeat"/>
    <property type="match status" value="2"/>
</dbReference>
<evidence type="ECO:0000313" key="2">
    <source>
        <dbReference type="EMBL" id="KAH9325674.1"/>
    </source>
</evidence>
<dbReference type="InterPro" id="IPR022542">
    <property type="entry name" value="FOCAD/RST1_DUF3730"/>
</dbReference>
<evidence type="ECO:0000313" key="3">
    <source>
        <dbReference type="Proteomes" id="UP000824469"/>
    </source>
</evidence>
<dbReference type="PANTHER" id="PTHR16212:SF4">
    <property type="entry name" value="FOCADHESIN"/>
    <property type="match status" value="1"/>
</dbReference>
<gene>
    <name evidence="2" type="ORF">KI387_005852</name>
</gene>
<proteinExistence type="predicted"/>
<dbReference type="Pfam" id="PF12530">
    <property type="entry name" value="DUF3730"/>
    <property type="match status" value="2"/>
</dbReference>
<evidence type="ECO:0000259" key="1">
    <source>
        <dbReference type="Pfam" id="PF12530"/>
    </source>
</evidence>
<dbReference type="AlphaFoldDB" id="A0AA38GL34"/>
<dbReference type="GO" id="GO:0060147">
    <property type="term" value="P:regulation of post-transcriptional gene silencing"/>
    <property type="evidence" value="ECO:0007669"/>
    <property type="project" value="InterPro"/>
</dbReference>
<dbReference type="InterPro" id="IPR016024">
    <property type="entry name" value="ARM-type_fold"/>
</dbReference>
<keyword evidence="3" id="KW-1185">Reference proteome</keyword>
<feature type="domain" description="DUF3730" evidence="1">
    <location>
        <begin position="91"/>
        <end position="350"/>
    </location>
</feature>
<dbReference type="InterPro" id="IPR045163">
    <property type="entry name" value="Focadhesin/RST1"/>
</dbReference>
<dbReference type="PANTHER" id="PTHR16212">
    <property type="entry name" value="FOCADHESIN FAMILY MEMBER"/>
    <property type="match status" value="1"/>
</dbReference>
<sequence>MGDSNSYSYGSLLERLNCRQPSMQRFAVIGIFEKLKNGPPHLSLRSVAGREALFQCLHSSHAPVIDQAVRELSLLVEEEKGHMDAPEAFHELQAALDASPSHSVETITKAIGYLSRLLYKRRSPHISSLFSPENHPFIKVFVSRVEAHMELLQQVILFVAEIEFLNYVDFACFLRPLLAYTAMQIATSMHHTFFVQRLHSHLASLSCTHLSQGLSIFRVLVECIEYYPQQNTEEIGITIALAEELVDALKIVLNKSTGKADEARLCGLELSKYLISLCNDLSKRSLGSSPMLLLLKHSLEAQMDKGRDYFCDLDSILIALAHMLTTMEYEHEQLLLLNLAIVSLEWKRESGLRLFQKTVADFPVEVLFVFPVIHVMSSPSKTVKKSALILLQILQRKLHELQVTPSLTTISESRLSDGHKFGVFVHRLVKHIWSQNQGLITWNYDSGSSNIWLSKLLGSNNKAKVWLENLQITSVKGGGGSKRLTSSQEKPSKDLVLVLSMVLSALVLHPTLGSCAIKALTAMSRIEQSLGVSFLLVMLFYLNFLHKHGCKSQELVLELLGILPDLACHSVTVPLILQTVQQMLHEDAPMELRATALRLLCKIWEFSDHVFAHLQKFLDSNVLSASALDMDLVISMAACVRDVCKKDPDRGVDVILSVQACIESKNTTVQALGLESLADLCESDVVDFYTAWAVVSKKLGDPLSDPIVANSLCILLHWGSMDAEAYPEASKKVFELLWEVATLKDTEFSDLWVKARMAAVHALTFYEVGYIQQHISEFSGKHVDFLISEHSPKVQQVTEGLVVKFLTHEHINRRRLWRRERVGINKFEKLLHSLPNVLFSQEGKNSVADIPGAALLCLTFIPPPRAVENKHYLRDLQKWQEKHKDVLKEIAEGIHLSRNILLALLSLQSWISFMHRWLRAKIMVLEAEGVSEPHEQITLSAAKGIFQEIKRLAEEVVPSTAENLVLAIGALCM</sequence>
<reference evidence="2 3" key="1">
    <citation type="journal article" date="2021" name="Nat. Plants">
        <title>The Taxus genome provides insights into paclitaxel biosynthesis.</title>
        <authorList>
            <person name="Xiong X."/>
            <person name="Gou J."/>
            <person name="Liao Q."/>
            <person name="Li Y."/>
            <person name="Zhou Q."/>
            <person name="Bi G."/>
            <person name="Li C."/>
            <person name="Du R."/>
            <person name="Wang X."/>
            <person name="Sun T."/>
            <person name="Guo L."/>
            <person name="Liang H."/>
            <person name="Lu P."/>
            <person name="Wu Y."/>
            <person name="Zhang Z."/>
            <person name="Ro D.K."/>
            <person name="Shang Y."/>
            <person name="Huang S."/>
            <person name="Yan J."/>
        </authorList>
    </citation>
    <scope>NUCLEOTIDE SEQUENCE [LARGE SCALE GENOMIC DNA]</scope>
    <source>
        <strain evidence="2">Ta-2019</strain>
    </source>
</reference>
<feature type="non-terminal residue" evidence="2">
    <location>
        <position position="1"/>
    </location>
</feature>
<comment type="caution">
    <text evidence="2">The sequence shown here is derived from an EMBL/GenBank/DDBJ whole genome shotgun (WGS) entry which is preliminary data.</text>
</comment>
<protein>
    <recommendedName>
        <fullName evidence="1">DUF3730 domain-containing protein</fullName>
    </recommendedName>
</protein>
<accession>A0AA38GL34</accession>
<organism evidence="2 3">
    <name type="scientific">Taxus chinensis</name>
    <name type="common">Chinese yew</name>
    <name type="synonym">Taxus wallichiana var. chinensis</name>
    <dbReference type="NCBI Taxonomy" id="29808"/>
    <lineage>
        <taxon>Eukaryota</taxon>
        <taxon>Viridiplantae</taxon>
        <taxon>Streptophyta</taxon>
        <taxon>Embryophyta</taxon>
        <taxon>Tracheophyta</taxon>
        <taxon>Spermatophyta</taxon>
        <taxon>Pinopsida</taxon>
        <taxon>Pinidae</taxon>
        <taxon>Conifers II</taxon>
        <taxon>Cupressales</taxon>
        <taxon>Taxaceae</taxon>
        <taxon>Taxus</taxon>
    </lineage>
</organism>
<dbReference type="EMBL" id="JAHRHJ020000002">
    <property type="protein sequence ID" value="KAH9325674.1"/>
    <property type="molecule type" value="Genomic_DNA"/>
</dbReference>
<feature type="domain" description="DUF3730" evidence="1">
    <location>
        <begin position="546"/>
        <end position="763"/>
    </location>
</feature>